<organism evidence="2 3">
    <name type="scientific">Penicillium antarcticum</name>
    <dbReference type="NCBI Taxonomy" id="416450"/>
    <lineage>
        <taxon>Eukaryota</taxon>
        <taxon>Fungi</taxon>
        <taxon>Dikarya</taxon>
        <taxon>Ascomycota</taxon>
        <taxon>Pezizomycotina</taxon>
        <taxon>Eurotiomycetes</taxon>
        <taxon>Eurotiomycetidae</taxon>
        <taxon>Eurotiales</taxon>
        <taxon>Aspergillaceae</taxon>
        <taxon>Penicillium</taxon>
    </lineage>
</organism>
<evidence type="ECO:0000256" key="1">
    <source>
        <dbReference type="SAM" id="MobiDB-lite"/>
    </source>
</evidence>
<dbReference type="AlphaFoldDB" id="A0A1V6Q8K6"/>
<name>A0A1V6Q8K6_9EURO</name>
<keyword evidence="3" id="KW-1185">Reference proteome</keyword>
<reference evidence="3" key="1">
    <citation type="journal article" date="2017" name="Nat. Microbiol.">
        <title>Global analysis of biosynthetic gene clusters reveals vast potential of secondary metabolite production in Penicillium species.</title>
        <authorList>
            <person name="Nielsen J.C."/>
            <person name="Grijseels S."/>
            <person name="Prigent S."/>
            <person name="Ji B."/>
            <person name="Dainat J."/>
            <person name="Nielsen K.F."/>
            <person name="Frisvad J.C."/>
            <person name="Workman M."/>
            <person name="Nielsen J."/>
        </authorList>
    </citation>
    <scope>NUCLEOTIDE SEQUENCE [LARGE SCALE GENOMIC DNA]</scope>
    <source>
        <strain evidence="3">IBT 31811</strain>
    </source>
</reference>
<protein>
    <submittedName>
        <fullName evidence="2">Uncharacterized protein</fullName>
    </submittedName>
</protein>
<dbReference type="Proteomes" id="UP000191672">
    <property type="component" value="Unassembled WGS sequence"/>
</dbReference>
<evidence type="ECO:0000313" key="2">
    <source>
        <dbReference type="EMBL" id="OQD85136.1"/>
    </source>
</evidence>
<dbReference type="EMBL" id="MDYN01000011">
    <property type="protein sequence ID" value="OQD85136.1"/>
    <property type="molecule type" value="Genomic_DNA"/>
</dbReference>
<gene>
    <name evidence="2" type="ORF">PENANT_c011G11358</name>
</gene>
<accession>A0A1V6Q8K6</accession>
<proteinExistence type="predicted"/>
<sequence>MTKPEIWNRVFTRDSNADTDTLVGVEQQQKFQDRFGQFLQHDSHWTLNTLDGVLSYYYNLSIATPKLCNLRMFMIADGAHVNRSTLPDNGGKWFNPHCRVLGVVDFKPQGDIIFIVGSDDVHNSERFMQVASWDQKTFHYYAIEDINGDKNIRRWTYQGNALNAFTDGSSYDMSYLGPFNGHVNGACIMKEIHDPWYHWKTDTTDLKQCLSEEQINRLKSIPYISPASWNLLGNVSSAEGLEGDIIKVLVPKWFQLHRDEDFKENGQYKSEPANLHRWMAHLLLTTTINIATGAKVLTFWEQNPSGMALPFRAPTNLFMNFELLLQSKFNDINGPLASFSGEFSYEDYQKAVEDLQLGLLQEWDKDPDEKHPKRPKAPPKGVRMAQITKGTLGGGKQTDMYDYTYFLVVQEKSEGEEMYFITLQTSLEDSMGVLNLPDNLVSQKLLHSILLVDFCNPVYSWRRGVLMQYLPKTTKLVDGNYDMEAAFVATIRASSHASEADSPELQFLKLYDNPPSNDEIRFTFQSYLDTVTHRIKTSQGLTDYMKLAEARRRIYRPLPLDEFGLTLPYALALPTDWKLIEMTQEATVTEIPERGLKFLKCWTGTLHGFDPKLLPTDGCYAQARGGKCPRR</sequence>
<comment type="caution">
    <text evidence="2">The sequence shown here is derived from an EMBL/GenBank/DDBJ whole genome shotgun (WGS) entry which is preliminary data.</text>
</comment>
<feature type="region of interest" description="Disordered" evidence="1">
    <location>
        <begin position="363"/>
        <end position="383"/>
    </location>
</feature>
<evidence type="ECO:0000313" key="3">
    <source>
        <dbReference type="Proteomes" id="UP000191672"/>
    </source>
</evidence>